<evidence type="ECO:0000313" key="2">
    <source>
        <dbReference type="Proteomes" id="UP000233551"/>
    </source>
</evidence>
<proteinExistence type="predicted"/>
<comment type="caution">
    <text evidence="1">The sequence shown here is derived from an EMBL/GenBank/DDBJ whole genome shotgun (WGS) entry which is preliminary data.</text>
</comment>
<reference evidence="1 2" key="1">
    <citation type="submission" date="2017-11" db="EMBL/GenBank/DDBJ databases">
        <title>De-novo sequencing of pomegranate (Punica granatum L.) genome.</title>
        <authorList>
            <person name="Akparov Z."/>
            <person name="Amiraslanov A."/>
            <person name="Hajiyeva S."/>
            <person name="Abbasov M."/>
            <person name="Kaur K."/>
            <person name="Hamwieh A."/>
            <person name="Solovyev V."/>
            <person name="Salamov A."/>
            <person name="Braich B."/>
            <person name="Kosarev P."/>
            <person name="Mahmoud A."/>
            <person name="Hajiyev E."/>
            <person name="Babayeva S."/>
            <person name="Izzatullayeva V."/>
            <person name="Mammadov A."/>
            <person name="Mammadov A."/>
            <person name="Sharifova S."/>
            <person name="Ojaghi J."/>
            <person name="Eynullazada K."/>
            <person name="Bayramov B."/>
            <person name="Abdulazimova A."/>
            <person name="Shahmuradov I."/>
        </authorList>
    </citation>
    <scope>NUCLEOTIDE SEQUENCE [LARGE SCALE GENOMIC DNA]</scope>
    <source>
        <strain evidence="2">cv. AG2017</strain>
        <tissue evidence="1">Leaf</tissue>
    </source>
</reference>
<gene>
    <name evidence="1" type="ORF">CRG98_042840</name>
</gene>
<protein>
    <submittedName>
        <fullName evidence="1">Uncharacterized protein</fullName>
    </submittedName>
</protein>
<organism evidence="1 2">
    <name type="scientific">Punica granatum</name>
    <name type="common">Pomegranate</name>
    <dbReference type="NCBI Taxonomy" id="22663"/>
    <lineage>
        <taxon>Eukaryota</taxon>
        <taxon>Viridiplantae</taxon>
        <taxon>Streptophyta</taxon>
        <taxon>Embryophyta</taxon>
        <taxon>Tracheophyta</taxon>
        <taxon>Spermatophyta</taxon>
        <taxon>Magnoliopsida</taxon>
        <taxon>eudicotyledons</taxon>
        <taxon>Gunneridae</taxon>
        <taxon>Pentapetalae</taxon>
        <taxon>rosids</taxon>
        <taxon>malvids</taxon>
        <taxon>Myrtales</taxon>
        <taxon>Lythraceae</taxon>
        <taxon>Punica</taxon>
    </lineage>
</organism>
<name>A0A2I0HYT2_PUNGR</name>
<keyword evidence="2" id="KW-1185">Reference proteome</keyword>
<evidence type="ECO:0000313" key="1">
    <source>
        <dbReference type="EMBL" id="PKI36763.1"/>
    </source>
</evidence>
<sequence length="109" mass="11918">MSEGGGRRWPSIMATTAIIEVTSNLAWAVVAGIGTTTVYSKALIREEVGIGASILTLITTYKVADVLYSRRRPHGRGSGRDCGHYLLDFPFLSLIRRERGEGNRSSGYQ</sequence>
<dbReference type="AlphaFoldDB" id="A0A2I0HYT2"/>
<dbReference type="Proteomes" id="UP000233551">
    <property type="component" value="Unassembled WGS sequence"/>
</dbReference>
<dbReference type="EMBL" id="PGOL01004687">
    <property type="protein sequence ID" value="PKI36763.1"/>
    <property type="molecule type" value="Genomic_DNA"/>
</dbReference>
<accession>A0A2I0HYT2</accession>